<dbReference type="OrthoDB" id="4871408at2"/>
<comment type="caution">
    <text evidence="3">The sequence shown here is derived from an EMBL/GenBank/DDBJ whole genome shotgun (WGS) entry which is preliminary data.</text>
</comment>
<feature type="region of interest" description="Disordered" evidence="1">
    <location>
        <begin position="140"/>
        <end position="169"/>
    </location>
</feature>
<evidence type="ECO:0000313" key="3">
    <source>
        <dbReference type="EMBL" id="EWT04337.1"/>
    </source>
</evidence>
<keyword evidence="4" id="KW-1185">Reference proteome</keyword>
<gene>
    <name evidence="3" type="ORF">N864_14250</name>
</gene>
<evidence type="ECO:0000256" key="2">
    <source>
        <dbReference type="SAM" id="Phobius"/>
    </source>
</evidence>
<keyword evidence="2" id="KW-1133">Transmembrane helix</keyword>
<sequence length="267" mass="26855">MWGETGGTQASSGEGAQRPAARSRARRIRSAILVLGVVLTLVVGLGACTSEPRVDLEESVGRAATMPPVAPTQVVIVTETRTGTLMPTVTVTVTPTAMVAPTATALPTTPTIPAVFDEAAARRAVQAVLTDVTRLDKELRATTPTATATLPGRSGRTSSPSGSTPPTVGTATVATSASAGAGLRALDGHLRDLLSAGVPTGTDGPSYVARILSLQVFVSAALGETATNPSRAAARYSVIRAEVGVLLGQVGTGLGATFTLPPAAPAR</sequence>
<accession>W9GGL8</accession>
<evidence type="ECO:0000256" key="1">
    <source>
        <dbReference type="SAM" id="MobiDB-lite"/>
    </source>
</evidence>
<keyword evidence="2" id="KW-0812">Transmembrane</keyword>
<protein>
    <submittedName>
        <fullName evidence="3">Uncharacterized protein</fullName>
    </submittedName>
</protein>
<feature type="compositionally biased region" description="Low complexity" evidence="1">
    <location>
        <begin position="141"/>
        <end position="169"/>
    </location>
</feature>
<evidence type="ECO:0000313" key="4">
    <source>
        <dbReference type="Proteomes" id="UP000019494"/>
    </source>
</evidence>
<feature type="region of interest" description="Disordered" evidence="1">
    <location>
        <begin position="1"/>
        <end position="22"/>
    </location>
</feature>
<dbReference type="Proteomes" id="UP000019494">
    <property type="component" value="Unassembled WGS sequence"/>
</dbReference>
<keyword evidence="2" id="KW-0472">Membrane</keyword>
<dbReference type="EMBL" id="AWQS01000268">
    <property type="protein sequence ID" value="EWT04337.1"/>
    <property type="molecule type" value="Genomic_DNA"/>
</dbReference>
<feature type="transmembrane region" description="Helical" evidence="2">
    <location>
        <begin position="28"/>
        <end position="47"/>
    </location>
</feature>
<dbReference type="RefSeq" id="WP_034721080.1">
    <property type="nucleotide sequence ID" value="NZ_AWQS01000268.1"/>
</dbReference>
<proteinExistence type="predicted"/>
<dbReference type="AlphaFoldDB" id="W9GGL8"/>
<reference evidence="4" key="1">
    <citation type="submission" date="2013-08" db="EMBL/GenBank/DDBJ databases">
        <title>Intrasporangium oryzae NRRL B-24470.</title>
        <authorList>
            <person name="Liu H."/>
            <person name="Wang G."/>
        </authorList>
    </citation>
    <scope>NUCLEOTIDE SEQUENCE [LARGE SCALE GENOMIC DNA]</scope>
    <source>
        <strain evidence="4">Q5-1</strain>
    </source>
</reference>
<organism evidence="3 4">
    <name type="scientific">Intrasporangium chromatireducens Q5-1</name>
    <dbReference type="NCBI Taxonomy" id="584657"/>
    <lineage>
        <taxon>Bacteria</taxon>
        <taxon>Bacillati</taxon>
        <taxon>Actinomycetota</taxon>
        <taxon>Actinomycetes</taxon>
        <taxon>Micrococcales</taxon>
        <taxon>Intrasporangiaceae</taxon>
        <taxon>Intrasporangium</taxon>
    </lineage>
</organism>
<name>W9GGL8_9MICO</name>